<comment type="caution">
    <text evidence="8">The sequence shown here is derived from an EMBL/GenBank/DDBJ whole genome shotgun (WGS) entry which is preliminary data.</text>
</comment>
<dbReference type="Pfam" id="PF00591">
    <property type="entry name" value="Glycos_transf_3"/>
    <property type="match status" value="1"/>
</dbReference>
<comment type="catalytic activity">
    <reaction evidence="6">
        <text>thymidine + phosphate = 2-deoxy-alpha-D-ribose 1-phosphate + thymine</text>
        <dbReference type="Rhea" id="RHEA:16037"/>
        <dbReference type="ChEBI" id="CHEBI:17748"/>
        <dbReference type="ChEBI" id="CHEBI:17821"/>
        <dbReference type="ChEBI" id="CHEBI:43474"/>
        <dbReference type="ChEBI" id="CHEBI:57259"/>
        <dbReference type="EC" id="2.4.2.4"/>
    </reaction>
</comment>
<evidence type="ECO:0000313" key="8">
    <source>
        <dbReference type="EMBL" id="NIZ41208.1"/>
    </source>
</evidence>
<evidence type="ECO:0000256" key="1">
    <source>
        <dbReference type="ARBA" id="ARBA00006915"/>
    </source>
</evidence>
<dbReference type="PROSITE" id="PS00647">
    <property type="entry name" value="THYMID_PHOSPHORYLASE"/>
    <property type="match status" value="1"/>
</dbReference>
<evidence type="ECO:0000256" key="6">
    <source>
        <dbReference type="ARBA" id="ARBA00048550"/>
    </source>
</evidence>
<dbReference type="Gene3D" id="3.90.1170.30">
    <property type="entry name" value="Pyrimidine nucleoside phosphorylase-like, C-terminal domain"/>
    <property type="match status" value="1"/>
</dbReference>
<evidence type="ECO:0000256" key="3">
    <source>
        <dbReference type="ARBA" id="ARBA00011892"/>
    </source>
</evidence>
<comment type="similarity">
    <text evidence="1">Belongs to the thymidine/pyrimidine-nucleoside phosphorylase family.</text>
</comment>
<dbReference type="GO" id="GO:0005829">
    <property type="term" value="C:cytosol"/>
    <property type="evidence" value="ECO:0007669"/>
    <property type="project" value="TreeGrafter"/>
</dbReference>
<dbReference type="InterPro" id="IPR035902">
    <property type="entry name" value="Nuc_phospho_transferase"/>
</dbReference>
<dbReference type="SUPFAM" id="SSF47648">
    <property type="entry name" value="Nucleoside phosphorylase/phosphoribosyltransferase N-terminal domain"/>
    <property type="match status" value="1"/>
</dbReference>
<feature type="domain" description="Pyrimidine nucleoside phosphorylase C-terminal" evidence="7">
    <location>
        <begin position="346"/>
        <end position="420"/>
    </location>
</feature>
<dbReference type="InterPro" id="IPR000053">
    <property type="entry name" value="Thymidine/pyrmidine_PPase"/>
</dbReference>
<dbReference type="InterPro" id="IPR000312">
    <property type="entry name" value="Glycosyl_Trfase_fam3"/>
</dbReference>
<dbReference type="InterPro" id="IPR018090">
    <property type="entry name" value="Pyrmidine_PPas_bac/euk"/>
</dbReference>
<dbReference type="PANTHER" id="PTHR10515:SF0">
    <property type="entry name" value="THYMIDINE PHOSPHORYLASE"/>
    <property type="match status" value="1"/>
</dbReference>
<dbReference type="SMART" id="SM00941">
    <property type="entry name" value="PYNP_C"/>
    <property type="match status" value="1"/>
</dbReference>
<dbReference type="RefSeq" id="WP_167700776.1">
    <property type="nucleotide sequence ID" value="NZ_CP118174.1"/>
</dbReference>
<dbReference type="GO" id="GO:0006213">
    <property type="term" value="P:pyrimidine nucleoside metabolic process"/>
    <property type="evidence" value="ECO:0007669"/>
    <property type="project" value="InterPro"/>
</dbReference>
<organism evidence="8 9">
    <name type="scientific">Entomospira entomophila</name>
    <dbReference type="NCBI Taxonomy" id="2719988"/>
    <lineage>
        <taxon>Bacteria</taxon>
        <taxon>Pseudomonadati</taxon>
        <taxon>Spirochaetota</taxon>
        <taxon>Spirochaetia</taxon>
        <taxon>Spirochaetales</taxon>
        <taxon>Spirochaetaceae</taxon>
        <taxon>Entomospira</taxon>
    </lineage>
</organism>
<dbReference type="EC" id="2.4.2.4" evidence="3"/>
<dbReference type="FunFam" id="3.40.1030.10:FF:000003">
    <property type="entry name" value="Pyrimidine-nucleoside phosphorylase"/>
    <property type="match status" value="1"/>
</dbReference>
<evidence type="ECO:0000259" key="7">
    <source>
        <dbReference type="SMART" id="SM00941"/>
    </source>
</evidence>
<gene>
    <name evidence="8" type="ORF">HCT14_06790</name>
</gene>
<sequence length="437" mass="47851">MLVTEIIAKKRDKLEHSYEELKWFVDSYVAGNIPDYQVSAWLMAVVLNGMSFEETARLTQVMIESGKTYNLQHLTDRPLVDKHSTGGVGDKISLPLAPIAAAMGLYVPMMSGRALGITGGTLDKLESIPGYRTQLKDYEFIQYIEENGYAMTGQTQDIVPADRLLYALRDVTACVESIPLITASILSKKFAEGAQSFVFDVKWGSGAFMKSATEAEKLAESLTKTMQRLGRRSVALITNMNEPLGLKMGNFLEMEESYLCLEGKGPKDVMALVERQACYMALAGGIVKDMEEAKALYHEVLTSGKAKKHFLKNIEQQGGSVEDFKAKLGVYRSEYSQDIIATSTGYIHHIDAGMVGRAGLNLGVGRATKQDSVSPVAGVEFYKKSGDQVEQGEVIARAYAGSASGLKLAMPILEGAFSFSQEKVVKQSMIQKELIVL</sequence>
<comment type="subunit">
    <text evidence="2">Homodimer.</text>
</comment>
<dbReference type="NCBIfam" id="NF004490">
    <property type="entry name" value="PRK05820.1"/>
    <property type="match status" value="1"/>
</dbReference>
<dbReference type="InterPro" id="IPR036320">
    <property type="entry name" value="Glycosyl_Trfase_fam3_N_dom_sf"/>
</dbReference>
<dbReference type="Gene3D" id="1.20.970.10">
    <property type="entry name" value="Transferase, Pyrimidine Nucleoside Phosphorylase, Chain C"/>
    <property type="match status" value="1"/>
</dbReference>
<dbReference type="PIRSF" id="PIRSF000478">
    <property type="entry name" value="TP_PyNP"/>
    <property type="match status" value="1"/>
</dbReference>
<protein>
    <recommendedName>
        <fullName evidence="3">thymidine phosphorylase</fullName>
        <ecNumber evidence="3">2.4.2.4</ecNumber>
    </recommendedName>
</protein>
<dbReference type="Gene3D" id="3.40.1030.10">
    <property type="entry name" value="Nucleoside phosphorylase/phosphoribosyltransferase catalytic domain"/>
    <property type="match status" value="1"/>
</dbReference>
<keyword evidence="9" id="KW-1185">Reference proteome</keyword>
<dbReference type="AlphaFoldDB" id="A0A968G9R9"/>
<dbReference type="GO" id="GO:0009032">
    <property type="term" value="F:thymidine phosphorylase activity"/>
    <property type="evidence" value="ECO:0007669"/>
    <property type="project" value="UniProtKB-EC"/>
</dbReference>
<dbReference type="EMBL" id="JAATLJ010000001">
    <property type="protein sequence ID" value="NIZ41208.1"/>
    <property type="molecule type" value="Genomic_DNA"/>
</dbReference>
<dbReference type="GO" id="GO:0006206">
    <property type="term" value="P:pyrimidine nucleobase metabolic process"/>
    <property type="evidence" value="ECO:0007669"/>
    <property type="project" value="InterPro"/>
</dbReference>
<evidence type="ECO:0000256" key="4">
    <source>
        <dbReference type="ARBA" id="ARBA00022676"/>
    </source>
</evidence>
<dbReference type="Proteomes" id="UP000711995">
    <property type="component" value="Unassembled WGS sequence"/>
</dbReference>
<evidence type="ECO:0000313" key="9">
    <source>
        <dbReference type="Proteomes" id="UP000711995"/>
    </source>
</evidence>
<keyword evidence="4 8" id="KW-0328">Glycosyltransferase</keyword>
<dbReference type="Pfam" id="PF07831">
    <property type="entry name" value="PYNP_C"/>
    <property type="match status" value="1"/>
</dbReference>
<evidence type="ECO:0000256" key="5">
    <source>
        <dbReference type="ARBA" id="ARBA00022679"/>
    </source>
</evidence>
<dbReference type="InterPro" id="IPR036566">
    <property type="entry name" value="PYNP-like_C_sf"/>
</dbReference>
<dbReference type="SUPFAM" id="SSF52418">
    <property type="entry name" value="Nucleoside phosphorylase/phosphoribosyltransferase catalytic domain"/>
    <property type="match status" value="1"/>
</dbReference>
<proteinExistence type="inferred from homology"/>
<dbReference type="InterPro" id="IPR017459">
    <property type="entry name" value="Glycosyl_Trfase_fam3_N_dom"/>
</dbReference>
<dbReference type="NCBIfam" id="TIGR02644">
    <property type="entry name" value="Y_phosphoryl"/>
    <property type="match status" value="1"/>
</dbReference>
<dbReference type="SUPFAM" id="SSF54680">
    <property type="entry name" value="Pyrimidine nucleoside phosphorylase C-terminal domain"/>
    <property type="match status" value="1"/>
</dbReference>
<dbReference type="PANTHER" id="PTHR10515">
    <property type="entry name" value="THYMIDINE PHOSPHORYLASE"/>
    <property type="match status" value="1"/>
</dbReference>
<reference evidence="8 9" key="1">
    <citation type="submission" date="2020-03" db="EMBL/GenBank/DDBJ databases">
        <title>Spirochaetal bacteria isolated from arthropods constitute a novel genus Entomospira genus novum within the order Spirochaetales.</title>
        <authorList>
            <person name="Grana-Miraglia L."/>
            <person name="Sikutova S."/>
            <person name="Fingerle V."/>
            <person name="Sing A."/>
            <person name="Castillo-Ramirez S."/>
            <person name="Margos G."/>
            <person name="Rudolf I."/>
        </authorList>
    </citation>
    <scope>NUCLEOTIDE SEQUENCE [LARGE SCALE GENOMIC DNA]</scope>
    <source>
        <strain evidence="8 9">BR193</strain>
    </source>
</reference>
<name>A0A968G9R9_9SPIO</name>
<dbReference type="GO" id="GO:0004645">
    <property type="term" value="F:1,4-alpha-oligoglucan phosphorylase activity"/>
    <property type="evidence" value="ECO:0007669"/>
    <property type="project" value="InterPro"/>
</dbReference>
<accession>A0A968G9R9</accession>
<dbReference type="InterPro" id="IPR017872">
    <property type="entry name" value="Pyrmidine_PPase_CS"/>
</dbReference>
<evidence type="ECO:0000256" key="2">
    <source>
        <dbReference type="ARBA" id="ARBA00011738"/>
    </source>
</evidence>
<dbReference type="Pfam" id="PF02885">
    <property type="entry name" value="Glycos_trans_3N"/>
    <property type="match status" value="1"/>
</dbReference>
<dbReference type="InterPro" id="IPR013102">
    <property type="entry name" value="PYNP_C"/>
</dbReference>
<keyword evidence="5 8" id="KW-0808">Transferase</keyword>